<reference evidence="3 4" key="1">
    <citation type="journal article" date="2016" name="Genome Biol. Evol.">
        <title>Comparative Genomic Analyses of the Moraxella catarrhalis Serosensitive and Seroresistant Lineages Demonstrate Their Independent Evolution.</title>
        <authorList>
            <person name="Earl J.P."/>
            <person name="de Vries S.P."/>
            <person name="Ahmed A."/>
            <person name="Powell E."/>
            <person name="Schultz M.P."/>
            <person name="Hermans P.W."/>
            <person name="Hill D.J."/>
            <person name="Zhou Z."/>
            <person name="Constantinidou C.I."/>
            <person name="Hu F.Z."/>
            <person name="Bootsma H.J."/>
            <person name="Ehrlich G.D."/>
        </authorList>
    </citation>
    <scope>NUCLEOTIDE SEQUENCE [LARGE SCALE GENOMIC DNA]</scope>
    <source>
        <strain evidence="3 4">Z7542</strain>
    </source>
</reference>
<dbReference type="Pfam" id="PF13622">
    <property type="entry name" value="4HBT_3"/>
    <property type="match status" value="1"/>
</dbReference>
<evidence type="ECO:0000313" key="4">
    <source>
        <dbReference type="Proteomes" id="UP000078228"/>
    </source>
</evidence>
<dbReference type="Gene3D" id="2.40.160.210">
    <property type="entry name" value="Acyl-CoA thioesterase, double hotdog domain"/>
    <property type="match status" value="1"/>
</dbReference>
<dbReference type="PATRIC" id="fig|480.237.peg.1905"/>
<dbReference type="OrthoDB" id="1413770at2"/>
<dbReference type="InterPro" id="IPR029069">
    <property type="entry name" value="HotDog_dom_sf"/>
</dbReference>
<organism evidence="3 4">
    <name type="scientific">Moraxella catarrhalis</name>
    <name type="common">Branhamella catarrhalis</name>
    <dbReference type="NCBI Taxonomy" id="480"/>
    <lineage>
        <taxon>Bacteria</taxon>
        <taxon>Pseudomonadati</taxon>
        <taxon>Pseudomonadota</taxon>
        <taxon>Gammaproteobacteria</taxon>
        <taxon>Moraxellales</taxon>
        <taxon>Moraxellaceae</taxon>
        <taxon>Moraxella</taxon>
    </lineage>
</organism>
<keyword evidence="4" id="KW-1185">Reference proteome</keyword>
<accession>A0A198UIZ9</accession>
<proteinExistence type="predicted"/>
<comment type="caution">
    <text evidence="3">The sequence shown here is derived from an EMBL/GenBank/DDBJ whole genome shotgun (WGS) entry which is preliminary data.</text>
</comment>
<gene>
    <name evidence="3" type="ORF">AO384_1049</name>
</gene>
<dbReference type="Pfam" id="PF20789">
    <property type="entry name" value="4HBT_3C"/>
    <property type="match status" value="1"/>
</dbReference>
<feature type="domain" description="Acyl-CoA thioesterase-like N-terminal HotDog" evidence="1">
    <location>
        <begin position="30"/>
        <end position="111"/>
    </location>
</feature>
<sequence>MTESYYTLKSRQITDDKVVAHYDCHIHAQGAWNPNEQHMAPATGILTTELEAFMPRQDMRIVRISLDIFGIIHFGEFTITTKVVRPGRTIELIESTLHTPDKVCIVARAWRLQTRDTKAVAGLEDADILKPDELPDWDGMRRWGGGYINTIYTKADPNNRSGQGIVWINTDVELVSDQGQLLPTSDFAHLMGLVDTANGIAPKIYQPDSIEWAFPNVDLQIHLLRAPEGRWLGLQSTQQISEDGVGLTSSVLHDEKGVFGHSEQILTVRQLVK</sequence>
<protein>
    <submittedName>
        <fullName evidence="3">TesB-like acyl-CoA thioesterase 5</fullName>
    </submittedName>
</protein>
<dbReference type="SUPFAM" id="SSF54637">
    <property type="entry name" value="Thioesterase/thiol ester dehydrase-isomerase"/>
    <property type="match status" value="1"/>
</dbReference>
<evidence type="ECO:0000259" key="2">
    <source>
        <dbReference type="Pfam" id="PF20789"/>
    </source>
</evidence>
<dbReference type="AlphaFoldDB" id="A0A198UIZ9"/>
<dbReference type="InterPro" id="IPR049449">
    <property type="entry name" value="TesB_ACOT8-like_N"/>
</dbReference>
<evidence type="ECO:0000259" key="1">
    <source>
        <dbReference type="Pfam" id="PF13622"/>
    </source>
</evidence>
<feature type="domain" description="Acyl-CoA thioesterase-like C-terminal" evidence="2">
    <location>
        <begin position="149"/>
        <end position="268"/>
    </location>
</feature>
<dbReference type="EMBL" id="LXHC01000019">
    <property type="protein sequence ID" value="OAU96361.1"/>
    <property type="molecule type" value="Genomic_DNA"/>
</dbReference>
<dbReference type="RefSeq" id="WP_064611403.1">
    <property type="nucleotide sequence ID" value="NZ_LXHB01000093.1"/>
</dbReference>
<name>A0A198UIZ9_MORCA</name>
<evidence type="ECO:0000313" key="3">
    <source>
        <dbReference type="EMBL" id="OAU96361.1"/>
    </source>
</evidence>
<dbReference type="Proteomes" id="UP000078228">
    <property type="component" value="Unassembled WGS sequence"/>
</dbReference>
<dbReference type="InterPro" id="IPR042171">
    <property type="entry name" value="Acyl-CoA_hotdog"/>
</dbReference>
<dbReference type="InterPro" id="IPR049450">
    <property type="entry name" value="ACOT8-like_C"/>
</dbReference>